<evidence type="ECO:0000256" key="3">
    <source>
        <dbReference type="ARBA" id="ARBA00022737"/>
    </source>
</evidence>
<dbReference type="InterPro" id="IPR011990">
    <property type="entry name" value="TPR-like_helical_dom_sf"/>
</dbReference>
<evidence type="ECO:0000313" key="9">
    <source>
        <dbReference type="WBParaSite" id="ACRNAN_scaffold3132.g7849.t1"/>
    </source>
</evidence>
<proteinExistence type="predicted"/>
<keyword evidence="2" id="KW-0853">WD repeat</keyword>
<feature type="domain" description="IF140/IFT172/WDR19 TPR" evidence="7">
    <location>
        <begin position="259"/>
        <end position="656"/>
    </location>
</feature>
<evidence type="ECO:0000259" key="7">
    <source>
        <dbReference type="Pfam" id="PF24762"/>
    </source>
</evidence>
<dbReference type="Gene3D" id="1.25.40.470">
    <property type="match status" value="2"/>
</dbReference>
<dbReference type="GO" id="GO:0005930">
    <property type="term" value="C:axoneme"/>
    <property type="evidence" value="ECO:0007669"/>
    <property type="project" value="TreeGrafter"/>
</dbReference>
<dbReference type="PANTHER" id="PTHR15722:SF7">
    <property type="entry name" value="INTRAFLAGELLAR TRANSPORT PROTEIN 140 HOMOLOG"/>
    <property type="match status" value="1"/>
</dbReference>
<keyword evidence="3" id="KW-0677">Repeat</keyword>
<keyword evidence="8" id="KW-1185">Reference proteome</keyword>
<evidence type="ECO:0000256" key="2">
    <source>
        <dbReference type="ARBA" id="ARBA00022574"/>
    </source>
</evidence>
<evidence type="ECO:0000256" key="1">
    <source>
        <dbReference type="ARBA" id="ARBA00004138"/>
    </source>
</evidence>
<sequence>MQGDPDLVDVNGKWMCVGTSHGYIQIYDLSGKEIKQHFHSSHLAKSIPDFEKFVNIRINSAGNRVSATAQQKNEEIYEKLFVWDAESDSLGYFSFNSGLTDQQHYEAEAERQKHGDRPKTAAARKIEKERSRFQMPFHLPGNHFWDKNDSRYLICEANHINADNSNNMLLTIFITSDQGVLMHDLQPKPEKADALTQVSIPYLYFLKNAESEEADDLVVERSISRLVLKRIQKEFVGLGEKDKQAIEAMLNFSFYLSAGQMDNAFKSIRFIKNESVWEHMARMCVKTRRIDVARICLGNMQNARAARSLRKCIEDNVPIDVQAARLAIELDMIDEAKSLYTSMGMYNIINKILQTTNRWSEAFEIAEKYDRINLRNTYYNYAKYLESVGAIEAAIENYEKSGTHKFEVPRMLFEEPKALELYIRRRRDSDLQKWWAQYLESIGEMEGAKNYYKTAGDYLSVVRILCFDGRMDEAVEVISETNDKAAAFHLGRQYESAGDIQEAVTYFTKAHAYSSAIRLAKEHNINDKLANLALLAGGSELIEAARHYEEKLGHADKAVMLYHKAGMIGRALDLAFRTEQFGALDLIAKDLDENSDPRVLERAAQFFSNNQQDRMAVQLLAYAKKYSEAVELCRSKNVIINEELAEVISPPKGGNTNAVKPFFYS</sequence>
<dbReference type="Pfam" id="PF23385">
    <property type="entry name" value="Beta-prop_IFT140_2nd"/>
    <property type="match status" value="1"/>
</dbReference>
<dbReference type="WBParaSite" id="ACRNAN_scaffold3132.g7849.t1">
    <property type="protein sequence ID" value="ACRNAN_scaffold3132.g7849.t1"/>
    <property type="gene ID" value="ACRNAN_scaffold3132.g7849"/>
</dbReference>
<evidence type="ECO:0000259" key="6">
    <source>
        <dbReference type="Pfam" id="PF23385"/>
    </source>
</evidence>
<dbReference type="SUPFAM" id="SSF48452">
    <property type="entry name" value="TPR-like"/>
    <property type="match status" value="1"/>
</dbReference>
<dbReference type="GO" id="GO:0036064">
    <property type="term" value="C:ciliary basal body"/>
    <property type="evidence" value="ECO:0007669"/>
    <property type="project" value="TreeGrafter"/>
</dbReference>
<dbReference type="Proteomes" id="UP000887540">
    <property type="component" value="Unplaced"/>
</dbReference>
<feature type="domain" description="IFT140 second beta-propeller" evidence="6">
    <location>
        <begin position="2"/>
        <end position="207"/>
    </location>
</feature>
<dbReference type="Pfam" id="PF24762">
    <property type="entry name" value="TPR_IF140-IFT172"/>
    <property type="match status" value="1"/>
</dbReference>
<dbReference type="FunFam" id="1.25.40.470:FF:000028">
    <property type="entry name" value="Intraflagellar transport protein 140-like protein"/>
    <property type="match status" value="1"/>
</dbReference>
<keyword evidence="4" id="KW-0969">Cilium</keyword>
<dbReference type="GO" id="GO:0035721">
    <property type="term" value="P:intraciliary retrograde transport"/>
    <property type="evidence" value="ECO:0007669"/>
    <property type="project" value="TreeGrafter"/>
</dbReference>
<dbReference type="InterPro" id="IPR056168">
    <property type="entry name" value="TPR_IF140/IFT172/WDR19"/>
</dbReference>
<protein>
    <submittedName>
        <fullName evidence="9">Uncharacterized protein</fullName>
    </submittedName>
</protein>
<dbReference type="InterPro" id="IPR056155">
    <property type="entry name" value="Beta-prop_IFT140_2nd"/>
</dbReference>
<name>A0A914DM98_9BILA</name>
<dbReference type="PANTHER" id="PTHR15722">
    <property type="entry name" value="IFT140/172-RELATED"/>
    <property type="match status" value="1"/>
</dbReference>
<evidence type="ECO:0000256" key="4">
    <source>
        <dbReference type="ARBA" id="ARBA00023069"/>
    </source>
</evidence>
<dbReference type="GO" id="GO:0030991">
    <property type="term" value="C:intraciliary transport particle A"/>
    <property type="evidence" value="ECO:0007669"/>
    <property type="project" value="TreeGrafter"/>
</dbReference>
<reference evidence="9" key="1">
    <citation type="submission" date="2022-11" db="UniProtKB">
        <authorList>
            <consortium name="WormBaseParasite"/>
        </authorList>
    </citation>
    <scope>IDENTIFICATION</scope>
</reference>
<evidence type="ECO:0000313" key="8">
    <source>
        <dbReference type="Proteomes" id="UP000887540"/>
    </source>
</evidence>
<comment type="subcellular location">
    <subcellularLocation>
        <location evidence="1">Cell projection</location>
        <location evidence="1">Cilium</location>
    </subcellularLocation>
</comment>
<dbReference type="AlphaFoldDB" id="A0A914DM98"/>
<keyword evidence="5" id="KW-0966">Cell projection</keyword>
<organism evidence="8 9">
    <name type="scientific">Acrobeloides nanus</name>
    <dbReference type="NCBI Taxonomy" id="290746"/>
    <lineage>
        <taxon>Eukaryota</taxon>
        <taxon>Metazoa</taxon>
        <taxon>Ecdysozoa</taxon>
        <taxon>Nematoda</taxon>
        <taxon>Chromadorea</taxon>
        <taxon>Rhabditida</taxon>
        <taxon>Tylenchina</taxon>
        <taxon>Cephalobomorpha</taxon>
        <taxon>Cephaloboidea</taxon>
        <taxon>Cephalobidae</taxon>
        <taxon>Acrobeloides</taxon>
    </lineage>
</organism>
<accession>A0A914DM98</accession>
<evidence type="ECO:0000256" key="5">
    <source>
        <dbReference type="ARBA" id="ARBA00023273"/>
    </source>
</evidence>